<dbReference type="OrthoDB" id="9811893at2"/>
<dbReference type="RefSeq" id="WP_046107657.1">
    <property type="nucleotide sequence ID" value="NZ_JZEX01000059.1"/>
</dbReference>
<sequence>MNPVYIITGAMAAGKSTVAKALVQRFERSAHVGGDAFLRMIVKGAAVMGPVLDAEARAQLTLRQEIATDVVRRYHAAGFAVVYQDILIGQDLVAAVDRLADLAPRVVVLAPNPQTLAERDAARAKTGYVPGFPPEVLSQALANETPRIGLWLDTSELDVDETVAAILHHHW</sequence>
<proteinExistence type="predicted"/>
<keyword evidence="2" id="KW-1185">Reference proteome</keyword>
<evidence type="ECO:0000313" key="2">
    <source>
        <dbReference type="Proteomes" id="UP000033632"/>
    </source>
</evidence>
<dbReference type="EMBL" id="JZEX01000059">
    <property type="protein sequence ID" value="KKB12751.1"/>
    <property type="molecule type" value="Genomic_DNA"/>
</dbReference>
<dbReference type="Pfam" id="PF13671">
    <property type="entry name" value="AAA_33"/>
    <property type="match status" value="1"/>
</dbReference>
<dbReference type="STRING" id="443610.VE25_05865"/>
<dbReference type="Proteomes" id="UP000033632">
    <property type="component" value="Unassembled WGS sequence"/>
</dbReference>
<accession>A0A0F5FV44</accession>
<gene>
    <name evidence="1" type="ORF">VE25_05865</name>
</gene>
<dbReference type="AlphaFoldDB" id="A0A0F5FV44"/>
<dbReference type="Gene3D" id="3.40.50.300">
    <property type="entry name" value="P-loop containing nucleotide triphosphate hydrolases"/>
    <property type="match status" value="1"/>
</dbReference>
<organism evidence="1 2">
    <name type="scientific">Devosia geojensis</name>
    <dbReference type="NCBI Taxonomy" id="443610"/>
    <lineage>
        <taxon>Bacteria</taxon>
        <taxon>Pseudomonadati</taxon>
        <taxon>Pseudomonadota</taxon>
        <taxon>Alphaproteobacteria</taxon>
        <taxon>Hyphomicrobiales</taxon>
        <taxon>Devosiaceae</taxon>
        <taxon>Devosia</taxon>
    </lineage>
</organism>
<keyword evidence="1" id="KW-0808">Transferase</keyword>
<comment type="caution">
    <text evidence="1">The sequence shown here is derived from an EMBL/GenBank/DDBJ whole genome shotgun (WGS) entry which is preliminary data.</text>
</comment>
<evidence type="ECO:0000313" key="1">
    <source>
        <dbReference type="EMBL" id="KKB12751.1"/>
    </source>
</evidence>
<dbReference type="GO" id="GO:0016740">
    <property type="term" value="F:transferase activity"/>
    <property type="evidence" value="ECO:0007669"/>
    <property type="project" value="UniProtKB-KW"/>
</dbReference>
<dbReference type="InterPro" id="IPR027417">
    <property type="entry name" value="P-loop_NTPase"/>
</dbReference>
<reference evidence="1 2" key="1">
    <citation type="submission" date="2015-03" db="EMBL/GenBank/DDBJ databases">
        <authorList>
            <person name="Hassan Y.I."/>
            <person name="Lepp D."/>
            <person name="Li X.-Z."/>
            <person name="Zhou T."/>
        </authorList>
    </citation>
    <scope>NUCLEOTIDE SEQUENCE [LARGE SCALE GENOMIC DNA]</scope>
    <source>
        <strain evidence="1 2">BD-c194</strain>
    </source>
</reference>
<dbReference type="PATRIC" id="fig|443610.3.peg.3724"/>
<protein>
    <submittedName>
        <fullName evidence="1">Phosphotransferase</fullName>
    </submittedName>
</protein>
<name>A0A0F5FV44_9HYPH</name>
<dbReference type="SUPFAM" id="SSF52540">
    <property type="entry name" value="P-loop containing nucleoside triphosphate hydrolases"/>
    <property type="match status" value="1"/>
</dbReference>